<dbReference type="InterPro" id="IPR008969">
    <property type="entry name" value="CarboxyPept-like_regulatory"/>
</dbReference>
<dbReference type="Gene3D" id="2.170.130.10">
    <property type="entry name" value="TonB-dependent receptor, plug domain"/>
    <property type="match status" value="1"/>
</dbReference>
<dbReference type="InterPro" id="IPR023997">
    <property type="entry name" value="TonB-dep_OMP_SusC/RagA_CS"/>
</dbReference>
<evidence type="ECO:0000256" key="6">
    <source>
        <dbReference type="ARBA" id="ARBA00023237"/>
    </source>
</evidence>
<feature type="signal peptide" evidence="8">
    <location>
        <begin position="1"/>
        <end position="20"/>
    </location>
</feature>
<dbReference type="Pfam" id="PF07715">
    <property type="entry name" value="Plug"/>
    <property type="match status" value="1"/>
</dbReference>
<dbReference type="Gene3D" id="2.60.40.1120">
    <property type="entry name" value="Carboxypeptidase-like, regulatory domain"/>
    <property type="match status" value="1"/>
</dbReference>
<keyword evidence="11" id="KW-1185">Reference proteome</keyword>
<organism evidence="10 11">
    <name type="scientific">Flavobacterium supellecticarium</name>
    <dbReference type="NCBI Taxonomy" id="2565924"/>
    <lineage>
        <taxon>Bacteria</taxon>
        <taxon>Pseudomonadati</taxon>
        <taxon>Bacteroidota</taxon>
        <taxon>Flavobacteriia</taxon>
        <taxon>Flavobacteriales</taxon>
        <taxon>Flavobacteriaceae</taxon>
        <taxon>Flavobacterium</taxon>
    </lineage>
</organism>
<accession>A0A4S3ZX85</accession>
<dbReference type="InterPro" id="IPR039426">
    <property type="entry name" value="TonB-dep_rcpt-like"/>
</dbReference>
<dbReference type="GO" id="GO:0009279">
    <property type="term" value="C:cell outer membrane"/>
    <property type="evidence" value="ECO:0007669"/>
    <property type="project" value="UniProtKB-SubCell"/>
</dbReference>
<dbReference type="OrthoDB" id="9768177at2"/>
<evidence type="ECO:0000256" key="4">
    <source>
        <dbReference type="ARBA" id="ARBA00022692"/>
    </source>
</evidence>
<dbReference type="InterPro" id="IPR037066">
    <property type="entry name" value="Plug_dom_sf"/>
</dbReference>
<evidence type="ECO:0000256" key="7">
    <source>
        <dbReference type="PROSITE-ProRule" id="PRU01360"/>
    </source>
</evidence>
<keyword evidence="6 7" id="KW-0998">Cell outer membrane</keyword>
<proteinExistence type="inferred from homology"/>
<gene>
    <name evidence="10" type="ORF">E6C50_09700</name>
</gene>
<dbReference type="InterPro" id="IPR012910">
    <property type="entry name" value="Plug_dom"/>
</dbReference>
<dbReference type="SUPFAM" id="SSF56935">
    <property type="entry name" value="Porins"/>
    <property type="match status" value="1"/>
</dbReference>
<dbReference type="PROSITE" id="PS52016">
    <property type="entry name" value="TONB_DEPENDENT_REC_3"/>
    <property type="match status" value="1"/>
</dbReference>
<sequence length="1039" mass="115203">MRIKFMFLLTTILVTQYFFAQERNVKGKITDTNNLPIPGVNVIEKGTTNSIQTDINGEYTIKVSPTAILTISFLGMKTKDVKADSNPLNIILKPEVTEMDTIVVTALGIKREKKAVGYSVQEIKGDVINHAGQTNALSALSGNIAGIQVTAPSTMGGSSKILIRGVGSITRNNNPLIVIDGIPMDNTNYNSYSTESGSGGRDYGDAAADINPDDIESVSVLKGGPAAALYGSRAANGVIMYTTKSGKKGKSEISLQTGLTLENIYIMPKLQNLYGGGSSTTMETATINGQLYTLADYRTDESWGPKYNANLRYLPWSAFDPEFPNDYLVTKPWVSPRKDVKSFFNTGYTATTSMAVSHGTKNGSIRMSLSNQNTTGVVPNSKLSKNTFSINGNTLLHEKLRLDGSLTYTNTNAFNRPTQGYAGNSVAQKFFQWGQRQLDFDNLKNYKLSNGKQRSWNRTSWHDATPMYSDNPYWTTYENTSKDQRTRFTGNLKLKYNFTKNLYAIGSINGDQYNFTIEDRIAVYSQAMSRYSQTIRQISEMNYEARVHFDKRWDQFSLNSFVGINRRHNEYQALSGSTSGGLVIPNLYNLTNSKNLATSQNYYSQLRVNSIYAMASLGYANMLYLEATNRKDWFSTVARPANYPSVTGSFIFSELLKDVSWLSYGKLRSGWAQVSNGASPYSIVNYYTINSPFQTVPSYSNPVAANNSDLSPETKVSKEIGLEVRLLKNRLGFDLSLYEDVTRDLITPLQITTATGFYSKYINAGKMRNRGIELSLSLTPVKSSNFSWDIKGNFSKNDNKLLSLYKDTKSRQLASAPFRVSLLAIVGEKYGQLYGIDYAYNEDGEKIVNANGFYKVGSRKTLGSIIPDYNIGIRNNFNYKQWNLGCLIDIQKGGSYFSTTHMYGHSSGIMEETAANGIRENGIVLDGVLEDGSPNTKVVSAYRWAKAYANSVDAQNVFDASYVKLREMTLSYSLPKKAVGKKISQVTFSAFARNLFAWGLHWNGMDPENTSYGSGNIQGLEGGSLPSTRTYGMNVTIKI</sequence>
<evidence type="ECO:0000313" key="11">
    <source>
        <dbReference type="Proteomes" id="UP000307507"/>
    </source>
</evidence>
<evidence type="ECO:0000256" key="8">
    <source>
        <dbReference type="SAM" id="SignalP"/>
    </source>
</evidence>
<dbReference type="AlphaFoldDB" id="A0A4S3ZX85"/>
<dbReference type="NCBIfam" id="TIGR04056">
    <property type="entry name" value="OMP_RagA_SusC"/>
    <property type="match status" value="1"/>
</dbReference>
<dbReference type="RefSeq" id="WP_136403038.1">
    <property type="nucleotide sequence ID" value="NZ_SSNZ01000003.1"/>
</dbReference>
<keyword evidence="2 7" id="KW-0813">Transport</keyword>
<comment type="caution">
    <text evidence="10">The sequence shown here is derived from an EMBL/GenBank/DDBJ whole genome shotgun (WGS) entry which is preliminary data.</text>
</comment>
<dbReference type="Gene3D" id="2.40.170.20">
    <property type="entry name" value="TonB-dependent receptor, beta-barrel domain"/>
    <property type="match status" value="1"/>
</dbReference>
<reference evidence="10 11" key="1">
    <citation type="submission" date="2019-04" db="EMBL/GenBank/DDBJ databases">
        <title>Flavobacterium sp. nov. isolated from construction timber.</title>
        <authorList>
            <person name="Lin S.-Y."/>
            <person name="Chang C.-T."/>
            <person name="Young C.-C."/>
        </authorList>
    </citation>
    <scope>NUCLEOTIDE SEQUENCE [LARGE SCALE GENOMIC DNA]</scope>
    <source>
        <strain evidence="10 11">CC-CTC003</strain>
    </source>
</reference>
<keyword evidence="3 7" id="KW-1134">Transmembrane beta strand</keyword>
<dbReference type="InterPro" id="IPR036942">
    <property type="entry name" value="Beta-barrel_TonB_sf"/>
</dbReference>
<dbReference type="EMBL" id="SSNZ01000003">
    <property type="protein sequence ID" value="THF50492.1"/>
    <property type="molecule type" value="Genomic_DNA"/>
</dbReference>
<evidence type="ECO:0000259" key="9">
    <source>
        <dbReference type="Pfam" id="PF07715"/>
    </source>
</evidence>
<evidence type="ECO:0000256" key="3">
    <source>
        <dbReference type="ARBA" id="ARBA00022452"/>
    </source>
</evidence>
<dbReference type="Proteomes" id="UP000307507">
    <property type="component" value="Unassembled WGS sequence"/>
</dbReference>
<comment type="subcellular location">
    <subcellularLocation>
        <location evidence="1 7">Cell outer membrane</location>
        <topology evidence="1 7">Multi-pass membrane protein</topology>
    </subcellularLocation>
</comment>
<dbReference type="Pfam" id="PF13715">
    <property type="entry name" value="CarbopepD_reg_2"/>
    <property type="match status" value="1"/>
</dbReference>
<evidence type="ECO:0000256" key="1">
    <source>
        <dbReference type="ARBA" id="ARBA00004571"/>
    </source>
</evidence>
<protein>
    <submittedName>
        <fullName evidence="10">SusC/RagA family TonB-linked outer membrane protein</fullName>
    </submittedName>
</protein>
<feature type="chain" id="PRO_5020788299" evidence="8">
    <location>
        <begin position="21"/>
        <end position="1039"/>
    </location>
</feature>
<dbReference type="SUPFAM" id="SSF49464">
    <property type="entry name" value="Carboxypeptidase regulatory domain-like"/>
    <property type="match status" value="1"/>
</dbReference>
<dbReference type="NCBIfam" id="TIGR04057">
    <property type="entry name" value="SusC_RagA_signa"/>
    <property type="match status" value="1"/>
</dbReference>
<evidence type="ECO:0000313" key="10">
    <source>
        <dbReference type="EMBL" id="THF50492.1"/>
    </source>
</evidence>
<keyword evidence="4 7" id="KW-0812">Transmembrane</keyword>
<keyword evidence="8" id="KW-0732">Signal</keyword>
<comment type="similarity">
    <text evidence="7">Belongs to the TonB-dependent receptor family.</text>
</comment>
<evidence type="ECO:0000256" key="5">
    <source>
        <dbReference type="ARBA" id="ARBA00023136"/>
    </source>
</evidence>
<evidence type="ECO:0000256" key="2">
    <source>
        <dbReference type="ARBA" id="ARBA00022448"/>
    </source>
</evidence>
<keyword evidence="5 7" id="KW-0472">Membrane</keyword>
<name>A0A4S3ZX85_9FLAO</name>
<feature type="domain" description="TonB-dependent receptor plug" evidence="9">
    <location>
        <begin position="113"/>
        <end position="238"/>
    </location>
</feature>
<dbReference type="InterPro" id="IPR023996">
    <property type="entry name" value="TonB-dep_OMP_SusC/RagA"/>
</dbReference>